<protein>
    <submittedName>
        <fullName evidence="2">Copper chaperone PCu(A)C</fullName>
    </submittedName>
</protein>
<sequence>MDFRSLIAASVAACFVIAPPVFAEDVATDNLEISGGFSRASPKMAKAGVGFMTITSKGAADRLIAFTSPSCNRPELHTHIHDNGVMRMRQVEAIDVPAGGSVKLEPGSFHLMCIDLNGQLVEGEMLEATLSFETAGDVVVKLPIKGPGAMMAQ</sequence>
<dbReference type="GeneID" id="75104491"/>
<feature type="signal peptide" evidence="1">
    <location>
        <begin position="1"/>
        <end position="23"/>
    </location>
</feature>
<evidence type="ECO:0000256" key="1">
    <source>
        <dbReference type="SAM" id="SignalP"/>
    </source>
</evidence>
<dbReference type="InterPro" id="IPR058248">
    <property type="entry name" value="Lxx211020-like"/>
</dbReference>
<gene>
    <name evidence="2" type="ORF">K3X48_14150</name>
</gene>
<dbReference type="InterPro" id="IPR036182">
    <property type="entry name" value="PCuAC_sf"/>
</dbReference>
<evidence type="ECO:0000313" key="2">
    <source>
        <dbReference type="EMBL" id="UWP95292.1"/>
    </source>
</evidence>
<accession>A0A9Q9HBE0</accession>
<dbReference type="AlphaFoldDB" id="A0A9Q9HBE0"/>
<dbReference type="PANTHER" id="PTHR36302:SF1">
    <property type="entry name" value="COPPER CHAPERONE PCU(A)C"/>
    <property type="match status" value="1"/>
</dbReference>
<keyword evidence="1" id="KW-0732">Signal</keyword>
<reference evidence="2" key="1">
    <citation type="submission" date="2021-08" db="EMBL/GenBank/DDBJ databases">
        <authorList>
            <person name="Nwanade C."/>
            <person name="Wang M."/>
            <person name="Masoudi A."/>
            <person name="Yu Z."/>
            <person name="Liu J."/>
        </authorList>
    </citation>
    <scope>NUCLEOTIDE SEQUENCE</scope>
    <source>
        <strain evidence="2">S056</strain>
    </source>
</reference>
<dbReference type="SUPFAM" id="SSF110087">
    <property type="entry name" value="DR1885-like metal-binding protein"/>
    <property type="match status" value="1"/>
</dbReference>
<dbReference type="Pfam" id="PF04314">
    <property type="entry name" value="PCuAC"/>
    <property type="match status" value="1"/>
</dbReference>
<feature type="chain" id="PRO_5040393702" evidence="1">
    <location>
        <begin position="24"/>
        <end position="153"/>
    </location>
</feature>
<dbReference type="EMBL" id="CP080776">
    <property type="protein sequence ID" value="UWP95292.1"/>
    <property type="molecule type" value="Genomic_DNA"/>
</dbReference>
<name>A0A9Q9HBE0_9RHOB</name>
<proteinExistence type="predicted"/>
<dbReference type="InterPro" id="IPR007410">
    <property type="entry name" value="LpqE-like"/>
</dbReference>
<dbReference type="Proteomes" id="UP001057991">
    <property type="component" value="Chromosome"/>
</dbReference>
<organism evidence="2 3">
    <name type="scientific">Aliiroseovarius crassostreae</name>
    <dbReference type="NCBI Taxonomy" id="154981"/>
    <lineage>
        <taxon>Bacteria</taxon>
        <taxon>Pseudomonadati</taxon>
        <taxon>Pseudomonadota</taxon>
        <taxon>Alphaproteobacteria</taxon>
        <taxon>Rhodobacterales</taxon>
        <taxon>Paracoccaceae</taxon>
        <taxon>Aliiroseovarius</taxon>
    </lineage>
</organism>
<evidence type="ECO:0000313" key="3">
    <source>
        <dbReference type="Proteomes" id="UP001057991"/>
    </source>
</evidence>
<dbReference type="PANTHER" id="PTHR36302">
    <property type="entry name" value="BLR7088 PROTEIN"/>
    <property type="match status" value="1"/>
</dbReference>
<dbReference type="Gene3D" id="2.60.40.1890">
    <property type="entry name" value="PCu(A)C copper chaperone"/>
    <property type="match status" value="1"/>
</dbReference>
<dbReference type="RefSeq" id="WP_173486188.1">
    <property type="nucleotide sequence ID" value="NZ_CP080772.1"/>
</dbReference>